<dbReference type="GO" id="GO:0030638">
    <property type="term" value="P:polyketide metabolic process"/>
    <property type="evidence" value="ECO:0007669"/>
    <property type="project" value="InterPro"/>
</dbReference>
<dbReference type="Proteomes" id="UP000198953">
    <property type="component" value="Unassembled WGS sequence"/>
</dbReference>
<evidence type="ECO:0008006" key="3">
    <source>
        <dbReference type="Google" id="ProtNLM"/>
    </source>
</evidence>
<dbReference type="Pfam" id="PF07366">
    <property type="entry name" value="SnoaL"/>
    <property type="match status" value="1"/>
</dbReference>
<evidence type="ECO:0000313" key="2">
    <source>
        <dbReference type="Proteomes" id="UP000198953"/>
    </source>
</evidence>
<organism evidence="1 2">
    <name type="scientific">Nonomuraea pusilla</name>
    <dbReference type="NCBI Taxonomy" id="46177"/>
    <lineage>
        <taxon>Bacteria</taxon>
        <taxon>Bacillati</taxon>
        <taxon>Actinomycetota</taxon>
        <taxon>Actinomycetes</taxon>
        <taxon>Streptosporangiales</taxon>
        <taxon>Streptosporangiaceae</taxon>
        <taxon>Nonomuraea</taxon>
    </lineage>
</organism>
<evidence type="ECO:0000313" key="1">
    <source>
        <dbReference type="EMBL" id="SEM94049.1"/>
    </source>
</evidence>
<gene>
    <name evidence="1" type="ORF">SAMN05660976_06402</name>
</gene>
<protein>
    <recommendedName>
        <fullName evidence="3">SnoaL-like polyketide cyclase</fullName>
    </recommendedName>
</protein>
<keyword evidence="2" id="KW-1185">Reference proteome</keyword>
<name>A0A1H8CGM4_9ACTN</name>
<dbReference type="InterPro" id="IPR009959">
    <property type="entry name" value="Cyclase_SnoaL-like"/>
</dbReference>
<reference evidence="1 2" key="1">
    <citation type="submission" date="2016-10" db="EMBL/GenBank/DDBJ databases">
        <authorList>
            <person name="de Groot N.N."/>
        </authorList>
    </citation>
    <scope>NUCLEOTIDE SEQUENCE [LARGE SCALE GENOMIC DNA]</scope>
    <source>
        <strain evidence="1 2">DSM 43357</strain>
    </source>
</reference>
<dbReference type="Gene3D" id="3.10.450.50">
    <property type="match status" value="1"/>
</dbReference>
<dbReference type="EMBL" id="FOBF01000019">
    <property type="protein sequence ID" value="SEM94049.1"/>
    <property type="molecule type" value="Genomic_DNA"/>
</dbReference>
<dbReference type="InterPro" id="IPR032710">
    <property type="entry name" value="NTF2-like_dom_sf"/>
</dbReference>
<dbReference type="SUPFAM" id="SSF54427">
    <property type="entry name" value="NTF2-like"/>
    <property type="match status" value="1"/>
</dbReference>
<dbReference type="PANTHER" id="PTHR38436">
    <property type="entry name" value="POLYKETIDE CYCLASE SNOAL-LIKE DOMAIN"/>
    <property type="match status" value="1"/>
</dbReference>
<sequence length="144" mass="16238">MSTTQEARNKETYHRFHEAVNSGDLDVITKAVDEFIHPDGRFHTAEGTDMIAVEAQKRIWETLLRAFPDIHVTVEDLLADGDKIIARQTVTGTNTGEYRGVPPTGRSVTYREIFIIRFAEGQIIDLWGVVDIHSQLRQLGHVPA</sequence>
<dbReference type="OrthoDB" id="129343at2"/>
<dbReference type="RefSeq" id="WP_091104301.1">
    <property type="nucleotide sequence ID" value="NZ_FOBF01000019.1"/>
</dbReference>
<proteinExistence type="predicted"/>
<accession>A0A1H8CGM4</accession>
<dbReference type="PANTHER" id="PTHR38436:SF1">
    <property type="entry name" value="ESTER CYCLASE"/>
    <property type="match status" value="1"/>
</dbReference>
<dbReference type="STRING" id="46177.SAMN05660976_06402"/>
<dbReference type="AlphaFoldDB" id="A0A1H8CGM4"/>